<evidence type="ECO:0000313" key="2">
    <source>
        <dbReference type="EMBL" id="ERH18268.1"/>
    </source>
</evidence>
<dbReference type="Proteomes" id="UP000016498">
    <property type="component" value="Unassembled WGS sequence"/>
</dbReference>
<sequence>MLGPDLTAPSPTTHAALTPMPASAVPAAPHENPAPVHALHPILPQ</sequence>
<dbReference type="HOGENOM" id="CLU_3195066_0_0_11"/>
<comment type="caution">
    <text evidence="2">The sequence shown here is derived from an EMBL/GenBank/DDBJ whole genome shotgun (WGS) entry which is preliminary data.</text>
</comment>
<proteinExistence type="predicted"/>
<protein>
    <submittedName>
        <fullName evidence="2">Uncharacterized protein</fullName>
    </submittedName>
</protein>
<evidence type="ECO:0000256" key="1">
    <source>
        <dbReference type="SAM" id="MobiDB-lite"/>
    </source>
</evidence>
<gene>
    <name evidence="2" type="ORF">HMPREF1549_01877</name>
</gene>
<dbReference type="EMBL" id="AWSD01000202">
    <property type="protein sequence ID" value="ERH18268.1"/>
    <property type="molecule type" value="Genomic_DNA"/>
</dbReference>
<dbReference type="AlphaFoldDB" id="U1RF42"/>
<evidence type="ECO:0000313" key="3">
    <source>
        <dbReference type="Proteomes" id="UP000016498"/>
    </source>
</evidence>
<name>U1RF42_9ACTO</name>
<reference evidence="2 3" key="1">
    <citation type="submission" date="2013-06" db="EMBL/GenBank/DDBJ databases">
        <authorList>
            <person name="Weinstock G."/>
            <person name="Sodergren E."/>
            <person name="Lobos E.A."/>
            <person name="Fulton L."/>
            <person name="Fulton R."/>
            <person name="Courtney L."/>
            <person name="Fronick C."/>
            <person name="O'Laughlin M."/>
            <person name="Godfrey J."/>
            <person name="Wilson R.M."/>
            <person name="Miner T."/>
            <person name="Farmer C."/>
            <person name="Delehaunty K."/>
            <person name="Cordes M."/>
            <person name="Minx P."/>
            <person name="Tomlinson C."/>
            <person name="Chen J."/>
            <person name="Wollam A."/>
            <person name="Pepin K.H."/>
            <person name="Bhonagiri V."/>
            <person name="Zhang X."/>
            <person name="Warren W."/>
            <person name="Mitreva M."/>
            <person name="Mardis E.R."/>
            <person name="Wilson R.K."/>
        </authorList>
    </citation>
    <scope>NUCLEOTIDE SEQUENCE [LARGE SCALE GENOMIC DNA]</scope>
    <source>
        <strain evidence="2 3">F0510</strain>
    </source>
</reference>
<organism evidence="2 3">
    <name type="scientific">Actinomyces johnsonii F0510</name>
    <dbReference type="NCBI Taxonomy" id="1227262"/>
    <lineage>
        <taxon>Bacteria</taxon>
        <taxon>Bacillati</taxon>
        <taxon>Actinomycetota</taxon>
        <taxon>Actinomycetes</taxon>
        <taxon>Actinomycetales</taxon>
        <taxon>Actinomycetaceae</taxon>
        <taxon>Actinomyces</taxon>
    </lineage>
</organism>
<accession>U1RF42</accession>
<feature type="region of interest" description="Disordered" evidence="1">
    <location>
        <begin position="1"/>
        <end position="45"/>
    </location>
</feature>